<dbReference type="InterPro" id="IPR052515">
    <property type="entry name" value="Gfo/Idh/MocA_Oxidoreductase"/>
</dbReference>
<dbReference type="Gene3D" id="3.40.50.720">
    <property type="entry name" value="NAD(P)-binding Rossmann-like Domain"/>
    <property type="match status" value="1"/>
</dbReference>
<dbReference type="Pfam" id="PF22725">
    <property type="entry name" value="GFO_IDH_MocA_C3"/>
    <property type="match status" value="1"/>
</dbReference>
<gene>
    <name evidence="3" type="ORF">QF118_14400</name>
</gene>
<dbReference type="SUPFAM" id="SSF51735">
    <property type="entry name" value="NAD(P)-binding Rossmann-fold domains"/>
    <property type="match status" value="1"/>
</dbReference>
<dbReference type="InterPro" id="IPR055170">
    <property type="entry name" value="GFO_IDH_MocA-like_dom"/>
</dbReference>
<feature type="domain" description="GFO/IDH/MocA-like oxidoreductase" evidence="2">
    <location>
        <begin position="142"/>
        <end position="263"/>
    </location>
</feature>
<evidence type="ECO:0000259" key="2">
    <source>
        <dbReference type="Pfam" id="PF22725"/>
    </source>
</evidence>
<dbReference type="PANTHER" id="PTHR43249:SF1">
    <property type="entry name" value="D-GLUCOSIDE 3-DEHYDROGENASE"/>
    <property type="match status" value="1"/>
</dbReference>
<name>A0ABY8QEQ8_9RHOB</name>
<dbReference type="Gene3D" id="3.30.360.10">
    <property type="entry name" value="Dihydrodipicolinate Reductase, domain 2"/>
    <property type="match status" value="1"/>
</dbReference>
<dbReference type="InterPro" id="IPR036291">
    <property type="entry name" value="NAD(P)-bd_dom_sf"/>
</dbReference>
<dbReference type="EMBL" id="CP124616">
    <property type="protein sequence ID" value="WGW03110.1"/>
    <property type="molecule type" value="Genomic_DNA"/>
</dbReference>
<feature type="domain" description="Gfo/Idh/MocA-like oxidoreductase N-terminal" evidence="1">
    <location>
        <begin position="11"/>
        <end position="131"/>
    </location>
</feature>
<protein>
    <submittedName>
        <fullName evidence="3">Gfo/Idh/MocA family oxidoreductase</fullName>
    </submittedName>
</protein>
<dbReference type="InterPro" id="IPR000683">
    <property type="entry name" value="Gfo/Idh/MocA-like_OxRdtase_N"/>
</dbReference>
<sequence length="346" mass="36793">MTRQPDDSRIGIALIGAGMIGPSHVAALSAMQDRVRLAAVVSRRPERALPLAEHYDGPAPRFTADLSEVLQAPDVQVVIVATPPSVRIELIGALAAAGKHILLEKPLARTLAEAEQVVAICAEAGVTLGVLFQHRARAASVAARRYIDSGALGALGHVEIAAPLWRDQSYYDELGRGTYARDGGGVMLTQAIHTFDLALSLTGSVTQVQAMTATTPLHQMESEDMAVAGLRFANGAVGSLSVSTASFPNRGEEIWLHFEKGSLCVGRDQLMVHWRDGGREQAPQTPEQVAKHTWHQRVIEDFVEAIGSGRAPMATGQDGLAAQRLIAAIERSSEAGRVVAMSDPLA</sequence>
<evidence type="ECO:0000313" key="3">
    <source>
        <dbReference type="EMBL" id="WGW03110.1"/>
    </source>
</evidence>
<dbReference type="SUPFAM" id="SSF55347">
    <property type="entry name" value="Glyceraldehyde-3-phosphate dehydrogenase-like, C-terminal domain"/>
    <property type="match status" value="1"/>
</dbReference>
<organism evidence="3 4">
    <name type="scientific">Tropicibacter oceani</name>
    <dbReference type="NCBI Taxonomy" id="3058420"/>
    <lineage>
        <taxon>Bacteria</taxon>
        <taxon>Pseudomonadati</taxon>
        <taxon>Pseudomonadota</taxon>
        <taxon>Alphaproteobacteria</taxon>
        <taxon>Rhodobacterales</taxon>
        <taxon>Roseobacteraceae</taxon>
        <taxon>Tropicibacter</taxon>
    </lineage>
</organism>
<evidence type="ECO:0000313" key="4">
    <source>
        <dbReference type="Proteomes" id="UP001241605"/>
    </source>
</evidence>
<proteinExistence type="predicted"/>
<reference evidence="3 4" key="1">
    <citation type="submission" date="2023-05" db="EMBL/GenBank/DDBJ databases">
        <title>YMD87, complete Genome.</title>
        <authorList>
            <person name="Zhang J."/>
            <person name="Xu X."/>
        </authorList>
    </citation>
    <scope>NUCLEOTIDE SEQUENCE [LARGE SCALE GENOMIC DNA]</scope>
    <source>
        <strain evidence="3 4">YMD87</strain>
    </source>
</reference>
<dbReference type="RefSeq" id="WP_282299738.1">
    <property type="nucleotide sequence ID" value="NZ_CP124616.1"/>
</dbReference>
<dbReference type="Pfam" id="PF01408">
    <property type="entry name" value="GFO_IDH_MocA"/>
    <property type="match status" value="1"/>
</dbReference>
<evidence type="ECO:0000259" key="1">
    <source>
        <dbReference type="Pfam" id="PF01408"/>
    </source>
</evidence>
<dbReference type="Proteomes" id="UP001241605">
    <property type="component" value="Chromosome"/>
</dbReference>
<accession>A0ABY8QEQ8</accession>
<dbReference type="PANTHER" id="PTHR43249">
    <property type="entry name" value="UDP-N-ACETYL-2-AMINO-2-DEOXY-D-GLUCURONATE OXIDASE"/>
    <property type="match status" value="1"/>
</dbReference>
<keyword evidence="4" id="KW-1185">Reference proteome</keyword>